<dbReference type="SUPFAM" id="SSF53067">
    <property type="entry name" value="Actin-like ATPase domain"/>
    <property type="match status" value="2"/>
</dbReference>
<dbReference type="PRINTS" id="PR00301">
    <property type="entry name" value="HEATSHOCK70"/>
</dbReference>
<dbReference type="GO" id="GO:0140662">
    <property type="term" value="F:ATP-dependent protein folding chaperone"/>
    <property type="evidence" value="ECO:0007669"/>
    <property type="project" value="InterPro"/>
</dbReference>
<dbReference type="PROSITE" id="PS01036">
    <property type="entry name" value="HSP70_3"/>
    <property type="match status" value="1"/>
</dbReference>
<keyword evidence="1" id="KW-0547">Nucleotide-binding</keyword>
<sequence length="430" mass="45812">MATANRRLQAATLQVLLLLVCVLTSASGLQSLPDDGPVVPPSGVVLVIDLGNTNSCITGYAAGGSMFHFCIPSWVAFTADGTALVGEAAKNHAGTDPGAATVAFGFKRLLGRLSGDNVYEKDLVVQRAIERAPYKMVLDDDVASSPSIQFSAKDGSVKQLGVTKVASMVIAELKAKAEEHLGHTVQYAFMTLPHGSSAAFKAAAEAAARMAGLVGVICTTSEPTAISVAHGLHVKLRGREGSALVLRVGGGTSDASIVTLVDAGIGAPQPQVIGYSDEPFLGGDDFDQRMVDYFSKQIEAEHGVDVGRDIVAMGKLRTACEQAKKALSSQEHVQVTVDSMLADGLGFSQSLSRSKFEELNEDLFHKRRKNKIDEIVLAGGSSMIPRVQSLVKDYFDGREPNVSLKPDEALWKHHNGVIFRRERPDMKKLL</sequence>
<dbReference type="AlphaFoldDB" id="A0AAQ3UAM2"/>
<dbReference type="FunFam" id="3.90.640.10:FF:000002">
    <property type="entry name" value="Heat shock 70 kDa"/>
    <property type="match status" value="1"/>
</dbReference>
<gene>
    <name evidence="4" type="ORF">U9M48_034907</name>
</gene>
<evidence type="ECO:0000256" key="2">
    <source>
        <dbReference type="ARBA" id="ARBA00022840"/>
    </source>
</evidence>
<evidence type="ECO:0000313" key="5">
    <source>
        <dbReference type="Proteomes" id="UP001341281"/>
    </source>
</evidence>
<feature type="non-terminal residue" evidence="4">
    <location>
        <position position="430"/>
    </location>
</feature>
<protein>
    <submittedName>
        <fullName evidence="4">Uncharacterized protein</fullName>
    </submittedName>
</protein>
<dbReference type="InterPro" id="IPR018181">
    <property type="entry name" value="Heat_shock_70_CS"/>
</dbReference>
<feature type="signal peptide" evidence="3">
    <location>
        <begin position="1"/>
        <end position="28"/>
    </location>
</feature>
<reference evidence="4 5" key="1">
    <citation type="submission" date="2024-02" db="EMBL/GenBank/DDBJ databases">
        <title>High-quality chromosome-scale genome assembly of Pensacola bahiagrass (Paspalum notatum Flugge var. saurae).</title>
        <authorList>
            <person name="Vega J.M."/>
            <person name="Podio M."/>
            <person name="Orjuela J."/>
            <person name="Siena L.A."/>
            <person name="Pessino S.C."/>
            <person name="Combes M.C."/>
            <person name="Mariac C."/>
            <person name="Albertini E."/>
            <person name="Pupilli F."/>
            <person name="Ortiz J.P.A."/>
            <person name="Leblanc O."/>
        </authorList>
    </citation>
    <scope>NUCLEOTIDE SEQUENCE [LARGE SCALE GENOMIC DNA]</scope>
    <source>
        <strain evidence="4">R1</strain>
        <tissue evidence="4">Leaf</tissue>
    </source>
</reference>
<dbReference type="Pfam" id="PF00012">
    <property type="entry name" value="HSP70"/>
    <property type="match status" value="1"/>
</dbReference>
<evidence type="ECO:0000256" key="1">
    <source>
        <dbReference type="ARBA" id="ARBA00022741"/>
    </source>
</evidence>
<feature type="chain" id="PRO_5043048016" evidence="3">
    <location>
        <begin position="29"/>
        <end position="430"/>
    </location>
</feature>
<dbReference type="Proteomes" id="UP001341281">
    <property type="component" value="Chromosome 08"/>
</dbReference>
<evidence type="ECO:0000256" key="3">
    <source>
        <dbReference type="SAM" id="SignalP"/>
    </source>
</evidence>
<proteinExistence type="predicted"/>
<dbReference type="Gene3D" id="3.30.420.40">
    <property type="match status" value="2"/>
</dbReference>
<keyword evidence="2" id="KW-0067">ATP-binding</keyword>
<dbReference type="InterPro" id="IPR043129">
    <property type="entry name" value="ATPase_NBD"/>
</dbReference>
<keyword evidence="5" id="KW-1185">Reference proteome</keyword>
<dbReference type="EMBL" id="CP144752">
    <property type="protein sequence ID" value="WVZ88380.1"/>
    <property type="molecule type" value="Genomic_DNA"/>
</dbReference>
<dbReference type="InterPro" id="IPR013126">
    <property type="entry name" value="Hsp_70_fam"/>
</dbReference>
<keyword evidence="3" id="KW-0732">Signal</keyword>
<accession>A0AAQ3UAM2</accession>
<name>A0AAQ3UAM2_PASNO</name>
<dbReference type="PANTHER" id="PTHR19375">
    <property type="entry name" value="HEAT SHOCK PROTEIN 70KDA"/>
    <property type="match status" value="1"/>
</dbReference>
<dbReference type="GO" id="GO:0005524">
    <property type="term" value="F:ATP binding"/>
    <property type="evidence" value="ECO:0007669"/>
    <property type="project" value="UniProtKB-KW"/>
</dbReference>
<organism evidence="4 5">
    <name type="scientific">Paspalum notatum var. saurae</name>
    <dbReference type="NCBI Taxonomy" id="547442"/>
    <lineage>
        <taxon>Eukaryota</taxon>
        <taxon>Viridiplantae</taxon>
        <taxon>Streptophyta</taxon>
        <taxon>Embryophyta</taxon>
        <taxon>Tracheophyta</taxon>
        <taxon>Spermatophyta</taxon>
        <taxon>Magnoliopsida</taxon>
        <taxon>Liliopsida</taxon>
        <taxon>Poales</taxon>
        <taxon>Poaceae</taxon>
        <taxon>PACMAD clade</taxon>
        <taxon>Panicoideae</taxon>
        <taxon>Andropogonodae</taxon>
        <taxon>Paspaleae</taxon>
        <taxon>Paspalinae</taxon>
        <taxon>Paspalum</taxon>
    </lineage>
</organism>
<evidence type="ECO:0000313" key="4">
    <source>
        <dbReference type="EMBL" id="WVZ88380.1"/>
    </source>
</evidence>
<dbReference type="Gene3D" id="3.90.640.10">
    <property type="entry name" value="Actin, Chain A, domain 4"/>
    <property type="match status" value="1"/>
</dbReference>